<dbReference type="OMA" id="RGPNDYQ"/>
<proteinExistence type="inferred from homology"/>
<dbReference type="InterPro" id="IPR002194">
    <property type="entry name" value="Chaperonin_TCP-1_CS"/>
</dbReference>
<dbReference type="PANTHER" id="PTHR11353">
    <property type="entry name" value="CHAPERONIN"/>
    <property type="match status" value="1"/>
</dbReference>
<dbReference type="SUPFAM" id="SSF54849">
    <property type="entry name" value="GroEL-intermediate domain like"/>
    <property type="match status" value="1"/>
</dbReference>
<comment type="similarity">
    <text evidence="2 7">Belongs to the TCP-1 chaperonin family.</text>
</comment>
<dbReference type="GO" id="GO:0016887">
    <property type="term" value="F:ATP hydrolysis activity"/>
    <property type="evidence" value="ECO:0007669"/>
    <property type="project" value="InterPro"/>
</dbReference>
<evidence type="ECO:0000256" key="2">
    <source>
        <dbReference type="ARBA" id="ARBA00008020"/>
    </source>
</evidence>
<keyword evidence="9" id="KW-1185">Reference proteome</keyword>
<evidence type="ECO:0000256" key="6">
    <source>
        <dbReference type="ARBA" id="ARBA00023186"/>
    </source>
</evidence>
<keyword evidence="4 7" id="KW-0547">Nucleotide-binding</keyword>
<keyword evidence="6 7" id="KW-0143">Chaperone</keyword>
<dbReference type="InterPro" id="IPR002423">
    <property type="entry name" value="Cpn60/GroEL/TCP-1"/>
</dbReference>
<dbReference type="FunCoup" id="L7JZ51">
    <property type="interactions" value="285"/>
</dbReference>
<evidence type="ECO:0000313" key="8">
    <source>
        <dbReference type="EMBL" id="ELQ76605.1"/>
    </source>
</evidence>
<dbReference type="GO" id="GO:0005524">
    <property type="term" value="F:ATP binding"/>
    <property type="evidence" value="ECO:0007669"/>
    <property type="project" value="UniProtKB-KW"/>
</dbReference>
<dbReference type="SUPFAM" id="SSF48592">
    <property type="entry name" value="GroEL equatorial domain-like"/>
    <property type="match status" value="1"/>
</dbReference>
<dbReference type="VEuPathDB" id="MicrosporidiaDB:THOM_0320"/>
<dbReference type="InParanoid" id="L7JZ51"/>
<organism evidence="8 9">
    <name type="scientific">Trachipleistophora hominis</name>
    <name type="common">Microsporidian parasite</name>
    <dbReference type="NCBI Taxonomy" id="72359"/>
    <lineage>
        <taxon>Eukaryota</taxon>
        <taxon>Fungi</taxon>
        <taxon>Fungi incertae sedis</taxon>
        <taxon>Microsporidia</taxon>
        <taxon>Pleistophoridae</taxon>
        <taxon>Trachipleistophora</taxon>
    </lineage>
</organism>
<gene>
    <name evidence="8" type="ORF">THOM_0320</name>
</gene>
<evidence type="ECO:0000256" key="3">
    <source>
        <dbReference type="ARBA" id="ARBA00011381"/>
    </source>
</evidence>
<comment type="subunit">
    <text evidence="3">Component of the T-complex protein 1 (TCP1) complex.</text>
</comment>
<evidence type="ECO:0000313" key="9">
    <source>
        <dbReference type="Proteomes" id="UP000011185"/>
    </source>
</evidence>
<dbReference type="AlphaFoldDB" id="L7JZ51"/>
<dbReference type="STRING" id="72359.L7JZ51"/>
<dbReference type="InterPro" id="IPR027413">
    <property type="entry name" value="GROEL-like_equatorial_sf"/>
</dbReference>
<evidence type="ECO:0000256" key="7">
    <source>
        <dbReference type="RuleBase" id="RU004187"/>
    </source>
</evidence>
<sequence length="540" mass="59315">VKRPLTQKFLTLEMSETIDPFTGTTRTTAETSRNAITKAILTLTNAIKTSYGALGLDKMCIGTTGDVLITNDGATILTNMDVKDPIANLIIELSRQQDVEMGDGTTGVVLLASALIEKGNELIKRGLHPSVVVSGYKMAFRESQRFIKEKLENKNVNIDAVIDTTLSSKVIHSKHFNELTLKAVKAVEHVDFLGKRRYGIKNINILKKEGGQMSDSFAVEGYAINARPCSTEMPAKMKNVRVALLDFDLGKIRLPLNVNIVVNDPDMLESNRKKEISMALDRVKKILESADVILSSRNIDDVCVKPIIEAKKIGIKRVPMKDLKVLSKALNIAISKTEEIETAQIDEITVEQLAHEDYTILKFGKNLSSIVLRGGNDTLLEEMERSVNDGLCAIKRTLECESVLAGGGAFECALSIFLEEYAFSLPSKEAAAIFTYSESLLVIPKTLAMNAGLDANQVLSELRAFQNNGNQEGVSDCFDYGLDIRTGEIVNNIERGIVEPGVSKIRALRAATEVAISILRIDEVIKIPEAPKKQRKEMCG</sequence>
<comment type="function">
    <text evidence="1">Molecular chaperone; assists the folding of proteins upon ATP hydrolysis.</text>
</comment>
<dbReference type="Gene3D" id="1.10.560.10">
    <property type="entry name" value="GroEL-like equatorial domain"/>
    <property type="match status" value="1"/>
</dbReference>
<dbReference type="Gene3D" id="3.30.260.10">
    <property type="entry name" value="TCP-1-like chaperonin intermediate domain"/>
    <property type="match status" value="1"/>
</dbReference>
<dbReference type="GO" id="GO:0005832">
    <property type="term" value="C:chaperonin-containing T-complex"/>
    <property type="evidence" value="ECO:0007669"/>
    <property type="project" value="EnsemblFungi"/>
</dbReference>
<dbReference type="OrthoDB" id="10248520at2759"/>
<accession>L7JZ51</accession>
<dbReference type="EMBL" id="JH993832">
    <property type="protein sequence ID" value="ELQ76605.1"/>
    <property type="molecule type" value="Genomic_DNA"/>
</dbReference>
<evidence type="ECO:0000256" key="4">
    <source>
        <dbReference type="ARBA" id="ARBA00022741"/>
    </source>
</evidence>
<dbReference type="Pfam" id="PF00118">
    <property type="entry name" value="Cpn60_TCP1"/>
    <property type="match status" value="1"/>
</dbReference>
<evidence type="ECO:0000256" key="1">
    <source>
        <dbReference type="ARBA" id="ARBA00002912"/>
    </source>
</evidence>
<dbReference type="Proteomes" id="UP000011185">
    <property type="component" value="Unassembled WGS sequence"/>
</dbReference>
<evidence type="ECO:0000256" key="5">
    <source>
        <dbReference type="ARBA" id="ARBA00022840"/>
    </source>
</evidence>
<dbReference type="InterPro" id="IPR027409">
    <property type="entry name" value="GroEL-like_apical_dom_sf"/>
</dbReference>
<dbReference type="InterPro" id="IPR017998">
    <property type="entry name" value="Chaperone_TCP-1"/>
</dbReference>
<name>L7JZ51_TRAHO</name>
<dbReference type="PRINTS" id="PR00304">
    <property type="entry name" value="TCOMPLEXTCP1"/>
</dbReference>
<keyword evidence="5 7" id="KW-0067">ATP-binding</keyword>
<dbReference type="SUPFAM" id="SSF52029">
    <property type="entry name" value="GroEL apical domain-like"/>
    <property type="match status" value="1"/>
</dbReference>
<dbReference type="PROSITE" id="PS00995">
    <property type="entry name" value="TCP1_3"/>
    <property type="match status" value="1"/>
</dbReference>
<feature type="non-terminal residue" evidence="8">
    <location>
        <position position="1"/>
    </location>
</feature>
<dbReference type="InterPro" id="IPR027410">
    <property type="entry name" value="TCP-1-like_intermed_sf"/>
</dbReference>
<protein>
    <submittedName>
        <fullName evidence="8">Chaperonin complex component, TCP-1 alpha subunit (CCT1)</fullName>
    </submittedName>
</protein>
<dbReference type="Gene3D" id="3.50.7.10">
    <property type="entry name" value="GroEL"/>
    <property type="match status" value="1"/>
</dbReference>
<dbReference type="GO" id="GO:0051082">
    <property type="term" value="F:unfolded protein binding"/>
    <property type="evidence" value="ECO:0007669"/>
    <property type="project" value="EnsemblFungi"/>
</dbReference>
<dbReference type="GO" id="GO:0140662">
    <property type="term" value="F:ATP-dependent protein folding chaperone"/>
    <property type="evidence" value="ECO:0007669"/>
    <property type="project" value="InterPro"/>
</dbReference>
<reference evidence="8 9" key="1">
    <citation type="journal article" date="2012" name="PLoS Pathog.">
        <title>The genome of the obligate intracellular parasite Trachipleistophora hominis: new insights into microsporidian genome dynamics and reductive evolution.</title>
        <authorList>
            <person name="Heinz E."/>
            <person name="Williams T.A."/>
            <person name="Nakjang S."/>
            <person name="Noel C.J."/>
            <person name="Swan D.C."/>
            <person name="Goldberg A.V."/>
            <person name="Harris S.R."/>
            <person name="Weinmaier T."/>
            <person name="Markert S."/>
            <person name="Becher D."/>
            <person name="Bernhardt J."/>
            <person name="Dagan T."/>
            <person name="Hacker C."/>
            <person name="Lucocq J.M."/>
            <person name="Schweder T."/>
            <person name="Rattei T."/>
            <person name="Hall N."/>
            <person name="Hirt R.P."/>
            <person name="Embley T.M."/>
        </authorList>
    </citation>
    <scope>NUCLEOTIDE SEQUENCE [LARGE SCALE GENOMIC DNA]</scope>
</reference>
<dbReference type="HOGENOM" id="CLU_008891_5_1_1"/>